<dbReference type="EMBL" id="CP084166">
    <property type="protein sequence ID" value="UJG40439.1"/>
    <property type="molecule type" value="Genomic_DNA"/>
</dbReference>
<evidence type="ECO:0000313" key="2">
    <source>
        <dbReference type="EMBL" id="UJG40439.1"/>
    </source>
</evidence>
<dbReference type="InterPro" id="IPR036897">
    <property type="entry name" value="CarbamoylP_synth_lsu_oligo_sf"/>
</dbReference>
<dbReference type="InterPro" id="IPR000792">
    <property type="entry name" value="Tscrpt_reg_LuxR_C"/>
</dbReference>
<proteinExistence type="predicted"/>
<dbReference type="InterPro" id="IPR016032">
    <property type="entry name" value="Sig_transdc_resp-reg_C-effctor"/>
</dbReference>
<protein>
    <recommendedName>
        <fullName evidence="1">HTH luxR-type domain-containing protein</fullName>
    </recommendedName>
</protein>
<dbReference type="GO" id="GO:0003677">
    <property type="term" value="F:DNA binding"/>
    <property type="evidence" value="ECO:0007669"/>
    <property type="project" value="InterPro"/>
</dbReference>
<name>A0A9Y1FL49_9ARCH</name>
<dbReference type="Gene3D" id="1.10.10.60">
    <property type="entry name" value="Homeodomain-like"/>
    <property type="match status" value="1"/>
</dbReference>
<evidence type="ECO:0000259" key="1">
    <source>
        <dbReference type="Pfam" id="PF00196"/>
    </source>
</evidence>
<accession>A0A9Y1FL49</accession>
<dbReference type="AlphaFoldDB" id="A0A9Y1FL49"/>
<feature type="domain" description="HTH luxR-type" evidence="1">
    <location>
        <begin position="21"/>
        <end position="54"/>
    </location>
</feature>
<sequence length="211" mass="24819">MHFEKKGEKKMLEINHNFFSNLSERDKSIIQLYLEGLSSYKIANKLDINRHTVTKVLKENKIPIRTKNQYDENRKKRIITLFKQGKSIYEISDIVGVSHYSVRLTLEEENLTLNKYERDILNVARYIYMKNKGFDTQDIAKFLNMTEKALNKLIRNSGINISAVRRKTKNIENLADIVEKKLKGQKNKDIAMHYNMDIVTVKEILDDFGLF</sequence>
<dbReference type="SUPFAM" id="SSF46894">
    <property type="entry name" value="C-terminal effector domain of the bipartite response regulators"/>
    <property type="match status" value="1"/>
</dbReference>
<dbReference type="Pfam" id="PF00196">
    <property type="entry name" value="GerE"/>
    <property type="match status" value="1"/>
</dbReference>
<dbReference type="Proteomes" id="UP001201020">
    <property type="component" value="Chromosome"/>
</dbReference>
<gene>
    <name evidence="2" type="ORF">K9W45_11425</name>
</gene>
<dbReference type="GO" id="GO:0006355">
    <property type="term" value="P:regulation of DNA-templated transcription"/>
    <property type="evidence" value="ECO:0007669"/>
    <property type="project" value="InterPro"/>
</dbReference>
<organism evidence="2">
    <name type="scientific">Candidatus Heimdallarchaeum aukensis</name>
    <dbReference type="NCBI Taxonomy" id="2876573"/>
    <lineage>
        <taxon>Archaea</taxon>
        <taxon>Promethearchaeati</taxon>
        <taxon>Candidatus Heimdallarchaeota</taxon>
        <taxon>Candidatus Heimdallarchaeia (ex Rinke et al. 2021) (nom. nud.)</taxon>
        <taxon>Candidatus Heimdallarchaeales</taxon>
        <taxon>Candidatus Heimdallarchaeaceae</taxon>
        <taxon>Candidatus Heimdallarchaeum</taxon>
    </lineage>
</organism>
<dbReference type="SUPFAM" id="SSF48108">
    <property type="entry name" value="Carbamoyl phosphate synthetase, large subunit connection domain"/>
    <property type="match status" value="1"/>
</dbReference>
<reference evidence="2" key="1">
    <citation type="journal article" date="2022" name="Nat. Microbiol.">
        <title>Unique mobile elements and scalable gene flow at the prokaryote-eukaryote boundary revealed by circularized Asgard archaea genomes.</title>
        <authorList>
            <person name="Wu F."/>
            <person name="Speth D.R."/>
            <person name="Philosof A."/>
            <person name="Cremiere A."/>
            <person name="Narayanan A."/>
            <person name="Barco R.A."/>
            <person name="Connon S.A."/>
            <person name="Amend J.P."/>
            <person name="Antoshechkin I.A."/>
            <person name="Orphan V.J."/>
        </authorList>
    </citation>
    <scope>NUCLEOTIDE SEQUENCE</scope>
    <source>
        <strain evidence="2">PM71</strain>
    </source>
</reference>